<sequence length="32" mass="3680">MFDLSDFLANGVFKFTYGTQASDYTLNFSFTM</sequence>
<organism evidence="1">
    <name type="scientific">Rhizophora mucronata</name>
    <name type="common">Asiatic mangrove</name>
    <dbReference type="NCBI Taxonomy" id="61149"/>
    <lineage>
        <taxon>Eukaryota</taxon>
        <taxon>Viridiplantae</taxon>
        <taxon>Streptophyta</taxon>
        <taxon>Embryophyta</taxon>
        <taxon>Tracheophyta</taxon>
        <taxon>Spermatophyta</taxon>
        <taxon>Magnoliopsida</taxon>
        <taxon>eudicotyledons</taxon>
        <taxon>Gunneridae</taxon>
        <taxon>Pentapetalae</taxon>
        <taxon>rosids</taxon>
        <taxon>fabids</taxon>
        <taxon>Malpighiales</taxon>
        <taxon>Rhizophoraceae</taxon>
        <taxon>Rhizophora</taxon>
    </lineage>
</organism>
<name>A0A2P2N753_RHIMU</name>
<evidence type="ECO:0000313" key="1">
    <source>
        <dbReference type="EMBL" id="MBX38270.1"/>
    </source>
</evidence>
<reference evidence="1" key="1">
    <citation type="submission" date="2018-02" db="EMBL/GenBank/DDBJ databases">
        <title>Rhizophora mucronata_Transcriptome.</title>
        <authorList>
            <person name="Meera S.P."/>
            <person name="Sreeshan A."/>
            <person name="Augustine A."/>
        </authorList>
    </citation>
    <scope>NUCLEOTIDE SEQUENCE</scope>
    <source>
        <tissue evidence="1">Leaf</tissue>
    </source>
</reference>
<dbReference type="EMBL" id="GGEC01057786">
    <property type="protein sequence ID" value="MBX38270.1"/>
    <property type="molecule type" value="Transcribed_RNA"/>
</dbReference>
<accession>A0A2P2N753</accession>
<proteinExistence type="predicted"/>
<dbReference type="AlphaFoldDB" id="A0A2P2N753"/>
<protein>
    <submittedName>
        <fullName evidence="1">Uncharacterized protein</fullName>
    </submittedName>
</protein>